<sequence length="512" mass="56706">MKRCIFYQNYPAELSILKKCRADIHDIVARLHWIPQTYNPLLLCVSELIANTVNYSKAPVASSFSIALFNTGTHLVCEYRDNGGLFDPFKQAVKLEDIDPFAEHGRGIALLAASCETVYYQQAQAPFTNAVICNFKWPHKAIKPSVLLVEDDPAQNYLYLEYLKADYNVLACHTAEEAIATAQQQVIDVVVSDISMPGTNGIELRKTLLDNPNTDLIPFMFLTGAQEIADSERLAYLGIDDFLQKPVSKQQLITSIERVLQRSTQLLTRVTERLDQHITQALCPKLPNHCLSWAIEYASRNTGAGGGDAVFLEATPQPTLVLLDVMGHDISAKFFAHAHTGYLRGLVKSMTPSFDLQPQFDPAEVLNKLSDMAFADELLSHTILTTLVIELWPNGQFRYASAGHPPPIVVGPNGLKRLDDGGMLPGLMAQHSYSNSSYTLAPDERLVLYSDGLFEGANNPSQRQKLEKEVLISIEQSYNLPITQAKEHIMACFDQQAGSASDDVTLILLAGH</sequence>
<dbReference type="RefSeq" id="WP_236982413.1">
    <property type="nucleotide sequence ID" value="NZ_AP023086.1"/>
</dbReference>
<dbReference type="InterPro" id="IPR003594">
    <property type="entry name" value="HATPase_dom"/>
</dbReference>
<name>A0AAN1WIK7_9GAMM</name>
<evidence type="ECO:0000256" key="1">
    <source>
        <dbReference type="ARBA" id="ARBA00022801"/>
    </source>
</evidence>
<evidence type="ECO:0000259" key="3">
    <source>
        <dbReference type="PROSITE" id="PS50110"/>
    </source>
</evidence>
<keyword evidence="5" id="KW-1185">Reference proteome</keyword>
<dbReference type="KEGG" id="marq:MARGE09_P2411"/>
<dbReference type="PROSITE" id="PS50110">
    <property type="entry name" value="RESPONSE_REGULATORY"/>
    <property type="match status" value="1"/>
</dbReference>
<dbReference type="EC" id="3.1.3.3" evidence="4"/>
<dbReference type="InterPro" id="IPR036890">
    <property type="entry name" value="HATPase_C_sf"/>
</dbReference>
<dbReference type="Gene3D" id="3.60.40.10">
    <property type="entry name" value="PPM-type phosphatase domain"/>
    <property type="match status" value="1"/>
</dbReference>
<dbReference type="PANTHER" id="PTHR43156:SF9">
    <property type="entry name" value="HAMP DOMAIN-CONTAINING PROTEIN"/>
    <property type="match status" value="1"/>
</dbReference>
<proteinExistence type="predicted"/>
<accession>A0AAN1WIK7</accession>
<dbReference type="Pfam" id="PF13581">
    <property type="entry name" value="HATPase_c_2"/>
    <property type="match status" value="1"/>
</dbReference>
<dbReference type="InterPro" id="IPR036457">
    <property type="entry name" value="PPM-type-like_dom_sf"/>
</dbReference>
<feature type="domain" description="Response regulatory" evidence="3">
    <location>
        <begin position="145"/>
        <end position="260"/>
    </location>
</feature>
<dbReference type="CDD" id="cd16936">
    <property type="entry name" value="HATPase_RsbW-like"/>
    <property type="match status" value="1"/>
</dbReference>
<dbReference type="InterPro" id="IPR001932">
    <property type="entry name" value="PPM-type_phosphatase-like_dom"/>
</dbReference>
<keyword evidence="2" id="KW-0597">Phosphoprotein</keyword>
<dbReference type="SMART" id="SM00448">
    <property type="entry name" value="REC"/>
    <property type="match status" value="1"/>
</dbReference>
<dbReference type="Proteomes" id="UP001320119">
    <property type="component" value="Chromosome"/>
</dbReference>
<dbReference type="Gene3D" id="3.30.565.10">
    <property type="entry name" value="Histidine kinase-like ATPase, C-terminal domain"/>
    <property type="match status" value="1"/>
</dbReference>
<dbReference type="GO" id="GO:0016791">
    <property type="term" value="F:phosphatase activity"/>
    <property type="evidence" value="ECO:0007669"/>
    <property type="project" value="TreeGrafter"/>
</dbReference>
<dbReference type="PANTHER" id="PTHR43156">
    <property type="entry name" value="STAGE II SPORULATION PROTEIN E-RELATED"/>
    <property type="match status" value="1"/>
</dbReference>
<protein>
    <submittedName>
        <fullName evidence="4">Phosphoserine phosphatase RsbU/P</fullName>
        <ecNumber evidence="4">3.1.3.3</ecNumber>
    </submittedName>
</protein>
<evidence type="ECO:0000313" key="5">
    <source>
        <dbReference type="Proteomes" id="UP001320119"/>
    </source>
</evidence>
<dbReference type="AlphaFoldDB" id="A0AAN1WIK7"/>
<reference evidence="4 5" key="1">
    <citation type="journal article" date="2022" name="IScience">
        <title>An ultrasensitive nanofiber-based assay for enzymatic hydrolysis and deep-sea microbial degradation of cellulose.</title>
        <authorList>
            <person name="Tsudome M."/>
            <person name="Tachioka M."/>
            <person name="Miyazaki M."/>
            <person name="Uchimura K."/>
            <person name="Tsuda M."/>
            <person name="Takaki Y."/>
            <person name="Deguchi S."/>
        </authorList>
    </citation>
    <scope>NUCLEOTIDE SEQUENCE [LARGE SCALE GENOMIC DNA]</scope>
    <source>
        <strain evidence="4 5">GE09</strain>
    </source>
</reference>
<dbReference type="Pfam" id="PF00072">
    <property type="entry name" value="Response_reg"/>
    <property type="match status" value="1"/>
</dbReference>
<dbReference type="GO" id="GO:0000160">
    <property type="term" value="P:phosphorelay signal transduction system"/>
    <property type="evidence" value="ECO:0007669"/>
    <property type="project" value="InterPro"/>
</dbReference>
<dbReference type="InterPro" id="IPR052016">
    <property type="entry name" value="Bact_Sigma-Reg"/>
</dbReference>
<keyword evidence="1 4" id="KW-0378">Hydrolase</keyword>
<evidence type="ECO:0000313" key="4">
    <source>
        <dbReference type="EMBL" id="BCD98210.1"/>
    </source>
</evidence>
<dbReference type="Pfam" id="PF07228">
    <property type="entry name" value="SpoIIE"/>
    <property type="match status" value="1"/>
</dbReference>
<dbReference type="EMBL" id="AP023086">
    <property type="protein sequence ID" value="BCD98210.1"/>
    <property type="molecule type" value="Genomic_DNA"/>
</dbReference>
<feature type="modified residue" description="4-aspartylphosphate" evidence="2">
    <location>
        <position position="193"/>
    </location>
</feature>
<dbReference type="CDD" id="cd00156">
    <property type="entry name" value="REC"/>
    <property type="match status" value="1"/>
</dbReference>
<dbReference type="SUPFAM" id="SSF81606">
    <property type="entry name" value="PP2C-like"/>
    <property type="match status" value="1"/>
</dbReference>
<dbReference type="Gene3D" id="3.40.50.2300">
    <property type="match status" value="1"/>
</dbReference>
<dbReference type="InterPro" id="IPR001789">
    <property type="entry name" value="Sig_transdc_resp-reg_receiver"/>
</dbReference>
<gene>
    <name evidence="4" type="ORF">MARGE09_P2411</name>
</gene>
<dbReference type="SMART" id="SM00331">
    <property type="entry name" value="PP2C_SIG"/>
    <property type="match status" value="1"/>
</dbReference>
<evidence type="ECO:0000256" key="2">
    <source>
        <dbReference type="PROSITE-ProRule" id="PRU00169"/>
    </source>
</evidence>
<dbReference type="InterPro" id="IPR011006">
    <property type="entry name" value="CheY-like_superfamily"/>
</dbReference>
<dbReference type="SUPFAM" id="SSF52172">
    <property type="entry name" value="CheY-like"/>
    <property type="match status" value="1"/>
</dbReference>
<organism evidence="4 5">
    <name type="scientific">Marinagarivorans cellulosilyticus</name>
    <dbReference type="NCBI Taxonomy" id="2721545"/>
    <lineage>
        <taxon>Bacteria</taxon>
        <taxon>Pseudomonadati</taxon>
        <taxon>Pseudomonadota</taxon>
        <taxon>Gammaproteobacteria</taxon>
        <taxon>Cellvibrionales</taxon>
        <taxon>Cellvibrionaceae</taxon>
        <taxon>Marinagarivorans</taxon>
    </lineage>
</organism>